<evidence type="ECO:0000256" key="2">
    <source>
        <dbReference type="PIRSR" id="PIRSR002703-1"/>
    </source>
</evidence>
<dbReference type="EMBL" id="CM001221">
    <property type="protein sequence ID" value="AES95286.1"/>
    <property type="molecule type" value="Genomic_DNA"/>
</dbReference>
<evidence type="ECO:0000256" key="3">
    <source>
        <dbReference type="SAM" id="SignalP"/>
    </source>
</evidence>
<dbReference type="PRINTS" id="PR00347">
    <property type="entry name" value="THAUMATIN"/>
</dbReference>
<feature type="chain" id="PRO_5014573254" evidence="3">
    <location>
        <begin position="24"/>
        <end position="224"/>
    </location>
</feature>
<dbReference type="GO" id="GO:0006952">
    <property type="term" value="P:defense response"/>
    <property type="evidence" value="ECO:0000318"/>
    <property type="project" value="GO_Central"/>
</dbReference>
<dbReference type="Proteomes" id="UP000002051">
    <property type="component" value="Chromosome 5"/>
</dbReference>
<dbReference type="PROSITE" id="PS51367">
    <property type="entry name" value="THAUMATIN_2"/>
    <property type="match status" value="1"/>
</dbReference>
<accession>G7K019</accession>
<dbReference type="PIRSF" id="PIRSF002703">
    <property type="entry name" value="Thaumatin"/>
    <property type="match status" value="1"/>
</dbReference>
<dbReference type="InterPro" id="IPR037176">
    <property type="entry name" value="Osmotin/thaumatin-like_sf"/>
</dbReference>
<dbReference type="AlphaFoldDB" id="G7K019"/>
<gene>
    <name evidence="4" type="ordered locus">MTR_5g023850</name>
</gene>
<reference evidence="4 6" key="2">
    <citation type="journal article" date="2014" name="BMC Genomics">
        <title>An improved genome release (version Mt4.0) for the model legume Medicago truncatula.</title>
        <authorList>
            <person name="Tang H."/>
            <person name="Krishnakumar V."/>
            <person name="Bidwell S."/>
            <person name="Rosen B."/>
            <person name="Chan A."/>
            <person name="Zhou S."/>
            <person name="Gentzbittel L."/>
            <person name="Childs K.L."/>
            <person name="Yandell M."/>
            <person name="Gundlach H."/>
            <person name="Mayer K.F."/>
            <person name="Schwartz D.C."/>
            <person name="Town C.D."/>
        </authorList>
    </citation>
    <scope>GENOME REANNOTATION</scope>
    <source>
        <strain evidence="5 6">cv. Jemalong A17</strain>
    </source>
</reference>
<sequence length="224" mass="23706">MLATTQFATNFVILYLFLGIAGAYPTTFTVVNKCNHTVWPAISPRPITPMLSTTGFALAPGELSTIIIAIPPSWSGHLWARTLCANDINGKFACVTGDCSSSTVECDDGSATPPATLAEFTLNASSGQDFFKVSFLEGYNIPIMIEPKSGNGIGECTMVGCDVDLNSLCPSEAKLMRGSDCVACKNAGACPLANVDASKMFQGICDSTNYLITFCPKTTSKRLV</sequence>
<feature type="disulfide bond" evidence="2">
    <location>
        <begin position="99"/>
        <end position="106"/>
    </location>
</feature>
<evidence type="ECO:0000256" key="1">
    <source>
        <dbReference type="ARBA" id="ARBA00010607"/>
    </source>
</evidence>
<dbReference type="HOGENOM" id="CLU_043181_0_1_1"/>
<proteinExistence type="inferred from homology"/>
<comment type="similarity">
    <text evidence="1">Belongs to the thaumatin family.</text>
</comment>
<keyword evidence="3" id="KW-0732">Signal</keyword>
<name>G7K019_MEDTR</name>
<dbReference type="InterPro" id="IPR001938">
    <property type="entry name" value="Thaumatin"/>
</dbReference>
<feature type="signal peptide" evidence="3">
    <location>
        <begin position="1"/>
        <end position="23"/>
    </location>
</feature>
<dbReference type="SUPFAM" id="SSF49870">
    <property type="entry name" value="Osmotin, thaumatin-like protein"/>
    <property type="match status" value="1"/>
</dbReference>
<evidence type="ECO:0000313" key="6">
    <source>
        <dbReference type="Proteomes" id="UP000002051"/>
    </source>
</evidence>
<dbReference type="eggNOG" id="ENOG502QUID">
    <property type="taxonomic scope" value="Eukaryota"/>
</dbReference>
<evidence type="ECO:0000313" key="5">
    <source>
        <dbReference type="EnsemblPlants" id="AES95286"/>
    </source>
</evidence>
<dbReference type="SMART" id="SM00205">
    <property type="entry name" value="THN"/>
    <property type="match status" value="1"/>
</dbReference>
<reference evidence="4 6" key="1">
    <citation type="journal article" date="2011" name="Nature">
        <title>The Medicago genome provides insight into the evolution of rhizobial symbioses.</title>
        <authorList>
            <person name="Young N.D."/>
            <person name="Debelle F."/>
            <person name="Oldroyd G.E."/>
            <person name="Geurts R."/>
            <person name="Cannon S.B."/>
            <person name="Udvardi M.K."/>
            <person name="Benedito V.A."/>
            <person name="Mayer K.F."/>
            <person name="Gouzy J."/>
            <person name="Schoof H."/>
            <person name="Van de Peer Y."/>
            <person name="Proost S."/>
            <person name="Cook D.R."/>
            <person name="Meyers B.C."/>
            <person name="Spannagl M."/>
            <person name="Cheung F."/>
            <person name="De Mita S."/>
            <person name="Krishnakumar V."/>
            <person name="Gundlach H."/>
            <person name="Zhou S."/>
            <person name="Mudge J."/>
            <person name="Bharti A.K."/>
            <person name="Murray J.D."/>
            <person name="Naoumkina M.A."/>
            <person name="Rosen B."/>
            <person name="Silverstein K.A."/>
            <person name="Tang H."/>
            <person name="Rombauts S."/>
            <person name="Zhao P.X."/>
            <person name="Zhou P."/>
            <person name="Barbe V."/>
            <person name="Bardou P."/>
            <person name="Bechner M."/>
            <person name="Bellec A."/>
            <person name="Berger A."/>
            <person name="Berges H."/>
            <person name="Bidwell S."/>
            <person name="Bisseling T."/>
            <person name="Choisne N."/>
            <person name="Couloux A."/>
            <person name="Denny R."/>
            <person name="Deshpande S."/>
            <person name="Dai X."/>
            <person name="Doyle J.J."/>
            <person name="Dudez A.M."/>
            <person name="Farmer A.D."/>
            <person name="Fouteau S."/>
            <person name="Franken C."/>
            <person name="Gibelin C."/>
            <person name="Gish J."/>
            <person name="Goldstein S."/>
            <person name="Gonzalez A.J."/>
            <person name="Green P.J."/>
            <person name="Hallab A."/>
            <person name="Hartog M."/>
            <person name="Hua A."/>
            <person name="Humphray S.J."/>
            <person name="Jeong D.H."/>
            <person name="Jing Y."/>
            <person name="Jocker A."/>
            <person name="Kenton S.M."/>
            <person name="Kim D.J."/>
            <person name="Klee K."/>
            <person name="Lai H."/>
            <person name="Lang C."/>
            <person name="Lin S."/>
            <person name="Macmil S.L."/>
            <person name="Magdelenat G."/>
            <person name="Matthews L."/>
            <person name="McCorrison J."/>
            <person name="Monaghan E.L."/>
            <person name="Mun J.H."/>
            <person name="Najar F.Z."/>
            <person name="Nicholson C."/>
            <person name="Noirot C."/>
            <person name="O'Bleness M."/>
            <person name="Paule C.R."/>
            <person name="Poulain J."/>
            <person name="Prion F."/>
            <person name="Qin B."/>
            <person name="Qu C."/>
            <person name="Retzel E.F."/>
            <person name="Riddle C."/>
            <person name="Sallet E."/>
            <person name="Samain S."/>
            <person name="Samson N."/>
            <person name="Sanders I."/>
            <person name="Saurat O."/>
            <person name="Scarpelli C."/>
            <person name="Schiex T."/>
            <person name="Segurens B."/>
            <person name="Severin A.J."/>
            <person name="Sherrier D.J."/>
            <person name="Shi R."/>
            <person name="Sims S."/>
            <person name="Singer S.R."/>
            <person name="Sinharoy S."/>
            <person name="Sterck L."/>
            <person name="Viollet A."/>
            <person name="Wang B.B."/>
            <person name="Wang K."/>
            <person name="Wang M."/>
            <person name="Wang X."/>
            <person name="Warfsmann J."/>
            <person name="Weissenbach J."/>
            <person name="White D.D."/>
            <person name="White J.D."/>
            <person name="Wiley G.B."/>
            <person name="Wincker P."/>
            <person name="Xing Y."/>
            <person name="Yang L."/>
            <person name="Yao Z."/>
            <person name="Ying F."/>
            <person name="Zhai J."/>
            <person name="Zhou L."/>
            <person name="Zuber A."/>
            <person name="Denarie J."/>
            <person name="Dixon R.A."/>
            <person name="May G.D."/>
            <person name="Schwartz D.C."/>
            <person name="Rogers J."/>
            <person name="Quetier F."/>
            <person name="Town C.D."/>
            <person name="Roe B.A."/>
        </authorList>
    </citation>
    <scope>NUCLEOTIDE SEQUENCE [LARGE SCALE GENOMIC DNA]</scope>
    <source>
        <strain evidence="4">A17</strain>
        <strain evidence="5 6">cv. Jemalong A17</strain>
    </source>
</reference>
<dbReference type="STRING" id="3880.G7K019"/>
<feature type="disulfide bond" evidence="2">
    <location>
        <begin position="169"/>
        <end position="184"/>
    </location>
</feature>
<protein>
    <submittedName>
        <fullName evidence="4">Pathogenesis-related thaumatin family protein</fullName>
    </submittedName>
</protein>
<keyword evidence="2" id="KW-1015">Disulfide bond</keyword>
<dbReference type="Pfam" id="PF00314">
    <property type="entry name" value="Thaumatin"/>
    <property type="match status" value="1"/>
</dbReference>
<feature type="disulfide bond" evidence="2">
    <location>
        <begin position="84"/>
        <end position="94"/>
    </location>
</feature>
<dbReference type="EnsemblPlants" id="AES95286">
    <property type="protein sequence ID" value="AES95286"/>
    <property type="gene ID" value="MTR_5g023850"/>
</dbReference>
<evidence type="ECO:0000313" key="4">
    <source>
        <dbReference type="EMBL" id="AES95286.1"/>
    </source>
</evidence>
<dbReference type="PANTHER" id="PTHR31048">
    <property type="entry name" value="OS03G0233200 PROTEIN"/>
    <property type="match status" value="1"/>
</dbReference>
<reference evidence="5" key="3">
    <citation type="submission" date="2015-04" db="UniProtKB">
        <authorList>
            <consortium name="EnsemblPlants"/>
        </authorList>
    </citation>
    <scope>IDENTIFICATION</scope>
    <source>
        <strain evidence="5">cv. Jemalong A17</strain>
    </source>
</reference>
<dbReference type="Gene3D" id="2.60.110.10">
    <property type="entry name" value="Thaumatin"/>
    <property type="match status" value="1"/>
</dbReference>
<keyword evidence="6" id="KW-1185">Reference proteome</keyword>
<dbReference type="PaxDb" id="3880-AES95286"/>
<organism evidence="4 6">
    <name type="scientific">Medicago truncatula</name>
    <name type="common">Barrel medic</name>
    <name type="synonym">Medicago tribuloides</name>
    <dbReference type="NCBI Taxonomy" id="3880"/>
    <lineage>
        <taxon>Eukaryota</taxon>
        <taxon>Viridiplantae</taxon>
        <taxon>Streptophyta</taxon>
        <taxon>Embryophyta</taxon>
        <taxon>Tracheophyta</taxon>
        <taxon>Spermatophyta</taxon>
        <taxon>Magnoliopsida</taxon>
        <taxon>eudicotyledons</taxon>
        <taxon>Gunneridae</taxon>
        <taxon>Pentapetalae</taxon>
        <taxon>rosids</taxon>
        <taxon>fabids</taxon>
        <taxon>Fabales</taxon>
        <taxon>Fabaceae</taxon>
        <taxon>Papilionoideae</taxon>
        <taxon>50 kb inversion clade</taxon>
        <taxon>NPAAA clade</taxon>
        <taxon>Hologalegina</taxon>
        <taxon>IRL clade</taxon>
        <taxon>Trifolieae</taxon>
        <taxon>Medicago</taxon>
    </lineage>
</organism>